<dbReference type="Gene3D" id="1.10.287.110">
    <property type="entry name" value="DnaJ domain"/>
    <property type="match status" value="1"/>
</dbReference>
<feature type="transmembrane region" description="Helical" evidence="3">
    <location>
        <begin position="232"/>
        <end position="252"/>
    </location>
</feature>
<dbReference type="InterPro" id="IPR001623">
    <property type="entry name" value="DnaJ_domain"/>
</dbReference>
<evidence type="ECO:0000256" key="1">
    <source>
        <dbReference type="ARBA" id="ARBA00023186"/>
    </source>
</evidence>
<dbReference type="AlphaFoldDB" id="A0AA39M1J9"/>
<dbReference type="SUPFAM" id="SSF46565">
    <property type="entry name" value="Chaperone J-domain"/>
    <property type="match status" value="1"/>
</dbReference>
<protein>
    <recommendedName>
        <fullName evidence="4">J domain-containing protein</fullName>
    </recommendedName>
</protein>
<feature type="compositionally biased region" description="Basic and acidic residues" evidence="2">
    <location>
        <begin position="182"/>
        <end position="200"/>
    </location>
</feature>
<evidence type="ECO:0000313" key="6">
    <source>
        <dbReference type="Proteomes" id="UP001175271"/>
    </source>
</evidence>
<dbReference type="InterPro" id="IPR036869">
    <property type="entry name" value="J_dom_sf"/>
</dbReference>
<dbReference type="EMBL" id="JAUCMV010000002">
    <property type="protein sequence ID" value="KAK0417214.1"/>
    <property type="molecule type" value="Genomic_DNA"/>
</dbReference>
<keyword evidence="3" id="KW-0812">Transmembrane</keyword>
<keyword evidence="6" id="KW-1185">Reference proteome</keyword>
<dbReference type="PRINTS" id="PR00625">
    <property type="entry name" value="JDOMAIN"/>
</dbReference>
<evidence type="ECO:0000259" key="4">
    <source>
        <dbReference type="PROSITE" id="PS50076"/>
    </source>
</evidence>
<reference evidence="5" key="1">
    <citation type="submission" date="2023-06" db="EMBL/GenBank/DDBJ databases">
        <title>Genomic analysis of the entomopathogenic nematode Steinernema hermaphroditum.</title>
        <authorList>
            <person name="Schwarz E.M."/>
            <person name="Heppert J.K."/>
            <person name="Baniya A."/>
            <person name="Schwartz H.T."/>
            <person name="Tan C.-H."/>
            <person name="Antoshechkin I."/>
            <person name="Sternberg P.W."/>
            <person name="Goodrich-Blair H."/>
            <person name="Dillman A.R."/>
        </authorList>
    </citation>
    <scope>NUCLEOTIDE SEQUENCE</scope>
    <source>
        <strain evidence="5">PS9179</strain>
        <tissue evidence="5">Whole animal</tissue>
    </source>
</reference>
<proteinExistence type="predicted"/>
<organism evidence="5 6">
    <name type="scientific">Steinernema hermaphroditum</name>
    <dbReference type="NCBI Taxonomy" id="289476"/>
    <lineage>
        <taxon>Eukaryota</taxon>
        <taxon>Metazoa</taxon>
        <taxon>Ecdysozoa</taxon>
        <taxon>Nematoda</taxon>
        <taxon>Chromadorea</taxon>
        <taxon>Rhabditida</taxon>
        <taxon>Tylenchina</taxon>
        <taxon>Panagrolaimomorpha</taxon>
        <taxon>Strongyloidoidea</taxon>
        <taxon>Steinernematidae</taxon>
        <taxon>Steinernema</taxon>
    </lineage>
</organism>
<dbReference type="Pfam" id="PF00226">
    <property type="entry name" value="DnaJ"/>
    <property type="match status" value="1"/>
</dbReference>
<evidence type="ECO:0000256" key="3">
    <source>
        <dbReference type="SAM" id="Phobius"/>
    </source>
</evidence>
<evidence type="ECO:0000256" key="2">
    <source>
        <dbReference type="SAM" id="MobiDB-lite"/>
    </source>
</evidence>
<feature type="region of interest" description="Disordered" evidence="2">
    <location>
        <begin position="168"/>
        <end position="200"/>
    </location>
</feature>
<name>A0AA39M1J9_9BILA</name>
<accession>A0AA39M1J9</accession>
<keyword evidence="1" id="KW-0143">Chaperone</keyword>
<dbReference type="PANTHER" id="PTHR44145:SF3">
    <property type="entry name" value="DNAJ HOMOLOG SUBFAMILY A MEMBER 3, MITOCHONDRIAL"/>
    <property type="match status" value="1"/>
</dbReference>
<dbReference type="PANTHER" id="PTHR44145">
    <property type="entry name" value="DNAJ HOMOLOG SUBFAMILY A MEMBER 3, MITOCHONDRIAL"/>
    <property type="match status" value="1"/>
</dbReference>
<feature type="domain" description="J" evidence="4">
    <location>
        <begin position="32"/>
        <end position="96"/>
    </location>
</feature>
<dbReference type="InterPro" id="IPR051938">
    <property type="entry name" value="Apopto_cytoskel_mod"/>
</dbReference>
<dbReference type="CDD" id="cd06257">
    <property type="entry name" value="DnaJ"/>
    <property type="match status" value="1"/>
</dbReference>
<comment type="caution">
    <text evidence="5">The sequence shown here is derived from an EMBL/GenBank/DDBJ whole genome shotgun (WGS) entry which is preliminary data.</text>
</comment>
<evidence type="ECO:0000313" key="5">
    <source>
        <dbReference type="EMBL" id="KAK0417214.1"/>
    </source>
</evidence>
<gene>
    <name evidence="5" type="ORF">QR680_012885</name>
</gene>
<dbReference type="Proteomes" id="UP001175271">
    <property type="component" value="Unassembled WGS sequence"/>
</dbReference>
<dbReference type="PROSITE" id="PS50076">
    <property type="entry name" value="DNAJ_2"/>
    <property type="match status" value="1"/>
</dbReference>
<sequence length="253" mass="29939">MLVRSICKRRRVVQFHPRLRLSRFFSSGTIENHYEVLGVDRTATPREIKAAYYSLSKKYHPDTSGKNDDADKFQQVASAYEVLGSEEKRRAYDATFVRQRQTWNSNGARMSGGYGPGRPTRQYTDVDIDLKTFEHFQRSTRMRKKFHDHWEMPDEFFAEFGGRKFRSRYDGGDQAPTNSNYKDSRAAERERQERKLHEEMETERLKQRYPLPTFEQLLRQEEERKTKEQRTLNLAVGTMGFLVLLVLTIIKIH</sequence>
<keyword evidence="3" id="KW-0472">Membrane</keyword>
<dbReference type="SMART" id="SM00271">
    <property type="entry name" value="DnaJ"/>
    <property type="match status" value="1"/>
</dbReference>
<keyword evidence="3" id="KW-1133">Transmembrane helix</keyword>